<organism evidence="1 2">
    <name type="scientific">Pontibacter cellulosilyticus</name>
    <dbReference type="NCBI Taxonomy" id="1720253"/>
    <lineage>
        <taxon>Bacteria</taxon>
        <taxon>Pseudomonadati</taxon>
        <taxon>Bacteroidota</taxon>
        <taxon>Cytophagia</taxon>
        <taxon>Cytophagales</taxon>
        <taxon>Hymenobacteraceae</taxon>
        <taxon>Pontibacter</taxon>
    </lineage>
</organism>
<comment type="caution">
    <text evidence="1">The sequence shown here is derived from an EMBL/GenBank/DDBJ whole genome shotgun (WGS) entry which is preliminary data.</text>
</comment>
<accession>A0A923N5V1</accession>
<dbReference type="Proteomes" id="UP000603640">
    <property type="component" value="Unassembled WGS sequence"/>
</dbReference>
<evidence type="ECO:0008006" key="3">
    <source>
        <dbReference type="Google" id="ProtNLM"/>
    </source>
</evidence>
<proteinExistence type="predicted"/>
<dbReference type="EMBL" id="JACRVF010000002">
    <property type="protein sequence ID" value="MBC5992781.1"/>
    <property type="molecule type" value="Genomic_DNA"/>
</dbReference>
<name>A0A923N5V1_9BACT</name>
<reference evidence="1" key="1">
    <citation type="submission" date="2020-08" db="EMBL/GenBank/DDBJ databases">
        <title>Pontibacter sp. SD6 16S ribosomal RNA gene Genome sequencing and assembly.</title>
        <authorList>
            <person name="Kang M."/>
        </authorList>
    </citation>
    <scope>NUCLEOTIDE SEQUENCE</scope>
    <source>
        <strain evidence="1">SD6</strain>
    </source>
</reference>
<protein>
    <recommendedName>
        <fullName evidence="3">GAF domain-containing protein</fullName>
    </recommendedName>
</protein>
<gene>
    <name evidence="1" type="ORF">H8S84_08050</name>
</gene>
<dbReference type="SUPFAM" id="SSF55781">
    <property type="entry name" value="GAF domain-like"/>
    <property type="match status" value="1"/>
</dbReference>
<dbReference type="RefSeq" id="WP_187066819.1">
    <property type="nucleotide sequence ID" value="NZ_JACRVF010000002.1"/>
</dbReference>
<evidence type="ECO:0000313" key="1">
    <source>
        <dbReference type="EMBL" id="MBC5992781.1"/>
    </source>
</evidence>
<dbReference type="AlphaFoldDB" id="A0A923N5V1"/>
<sequence>MSTPQNLKEEIEEFKAVLNSFGVHSALKFLNNRTPHRYTGLYRYDGDTLRNIALYDSYDQELQKGDDAPMNATYCSLLQKEQKLEITDASEDIRVKNKIITPVTSYCGVLIRDSDGEPFGTLCHFDLKRCQERISDFPLLEAAASTFYQHIYPD</sequence>
<keyword evidence="2" id="KW-1185">Reference proteome</keyword>
<evidence type="ECO:0000313" key="2">
    <source>
        <dbReference type="Proteomes" id="UP000603640"/>
    </source>
</evidence>